<evidence type="ECO:0000256" key="5">
    <source>
        <dbReference type="ARBA" id="ARBA00022679"/>
    </source>
</evidence>
<evidence type="ECO:0000256" key="4">
    <source>
        <dbReference type="ARBA" id="ARBA00012655"/>
    </source>
</evidence>
<dbReference type="RefSeq" id="WP_268236547.1">
    <property type="nucleotide sequence ID" value="NZ_BMJY01000020.1"/>
</dbReference>
<evidence type="ECO:0000313" key="12">
    <source>
        <dbReference type="Proteomes" id="UP000657592"/>
    </source>
</evidence>
<dbReference type="InterPro" id="IPR022417">
    <property type="entry name" value="Porphobilin_deaminase_N"/>
</dbReference>
<reference evidence="11" key="2">
    <citation type="submission" date="2020-09" db="EMBL/GenBank/DDBJ databases">
        <authorList>
            <person name="Sun Q."/>
            <person name="Zhou Y."/>
        </authorList>
    </citation>
    <scope>NUCLEOTIDE SEQUENCE</scope>
    <source>
        <strain evidence="11">CGMCC 1.15794</strain>
    </source>
</reference>
<dbReference type="Pfam" id="PF01379">
    <property type="entry name" value="Porphobil_deam"/>
    <property type="match status" value="1"/>
</dbReference>
<keyword evidence="5" id="KW-0808">Transferase</keyword>
<dbReference type="InterPro" id="IPR000860">
    <property type="entry name" value="HemC"/>
</dbReference>
<evidence type="ECO:0000256" key="3">
    <source>
        <dbReference type="ARBA" id="ARBA00005638"/>
    </source>
</evidence>
<dbReference type="EMBL" id="BMJY01000020">
    <property type="protein sequence ID" value="GGH50234.1"/>
    <property type="molecule type" value="Genomic_DNA"/>
</dbReference>
<evidence type="ECO:0000256" key="7">
    <source>
        <dbReference type="ARBA" id="ARBA00048169"/>
    </source>
</evidence>
<dbReference type="EC" id="2.5.1.61" evidence="4 8"/>
<dbReference type="GO" id="GO:0004418">
    <property type="term" value="F:hydroxymethylbilane synthase activity"/>
    <property type="evidence" value="ECO:0007669"/>
    <property type="project" value="UniProtKB-UniRule"/>
</dbReference>
<dbReference type="Proteomes" id="UP000657592">
    <property type="component" value="Unassembled WGS sequence"/>
</dbReference>
<keyword evidence="12" id="KW-1185">Reference proteome</keyword>
<dbReference type="AlphaFoldDB" id="A0A917IIU6"/>
<dbReference type="Gene3D" id="3.30.160.40">
    <property type="entry name" value="Porphobilinogen deaminase, C-terminal domain"/>
    <property type="match status" value="1"/>
</dbReference>
<dbReference type="PRINTS" id="PR00151">
    <property type="entry name" value="PORPHBDMNASE"/>
</dbReference>
<comment type="function">
    <text evidence="2">Tetrapolymerization of the monopyrrole PBG into the hydroxymethylbilane pre-uroporphyrinogen in several discrete steps.</text>
</comment>
<comment type="catalytic activity">
    <reaction evidence="7">
        <text>4 porphobilinogen + H2O = hydroxymethylbilane + 4 NH4(+)</text>
        <dbReference type="Rhea" id="RHEA:13185"/>
        <dbReference type="ChEBI" id="CHEBI:15377"/>
        <dbReference type="ChEBI" id="CHEBI:28938"/>
        <dbReference type="ChEBI" id="CHEBI:57845"/>
        <dbReference type="ChEBI" id="CHEBI:58126"/>
        <dbReference type="EC" id="2.5.1.61"/>
    </reaction>
</comment>
<dbReference type="PROSITE" id="PS00533">
    <property type="entry name" value="PORPHOBILINOGEN_DEAM"/>
    <property type="match status" value="1"/>
</dbReference>
<evidence type="ECO:0000259" key="9">
    <source>
        <dbReference type="Pfam" id="PF01379"/>
    </source>
</evidence>
<dbReference type="Gene3D" id="3.40.190.10">
    <property type="entry name" value="Periplasmic binding protein-like II"/>
    <property type="match status" value="2"/>
</dbReference>
<evidence type="ECO:0000256" key="6">
    <source>
        <dbReference type="ARBA" id="ARBA00023244"/>
    </source>
</evidence>
<feature type="domain" description="Porphobilinogen deaminase N-terminal" evidence="9">
    <location>
        <begin position="8"/>
        <end position="211"/>
    </location>
</feature>
<organism evidence="11 12">
    <name type="scientific">Microbacterium album</name>
    <dbReference type="NCBI Taxonomy" id="2053191"/>
    <lineage>
        <taxon>Bacteria</taxon>
        <taxon>Bacillati</taxon>
        <taxon>Actinomycetota</taxon>
        <taxon>Actinomycetes</taxon>
        <taxon>Micrococcales</taxon>
        <taxon>Microbacteriaceae</taxon>
        <taxon>Microbacterium</taxon>
    </lineage>
</organism>
<protein>
    <recommendedName>
        <fullName evidence="4 8">Hydroxymethylbilane synthase</fullName>
        <ecNumber evidence="4 8">2.5.1.61</ecNumber>
    </recommendedName>
</protein>
<dbReference type="SUPFAM" id="SSF54782">
    <property type="entry name" value="Porphobilinogen deaminase (hydroxymethylbilane synthase), C-terminal domain"/>
    <property type="match status" value="1"/>
</dbReference>
<evidence type="ECO:0000256" key="8">
    <source>
        <dbReference type="NCBIfam" id="TIGR00212"/>
    </source>
</evidence>
<dbReference type="InterPro" id="IPR022418">
    <property type="entry name" value="Porphobilinogen_deaminase_C"/>
</dbReference>
<dbReference type="SUPFAM" id="SSF53850">
    <property type="entry name" value="Periplasmic binding protein-like II"/>
    <property type="match status" value="1"/>
</dbReference>
<gene>
    <name evidence="11" type="primary">hemC1</name>
    <name evidence="11" type="ORF">GCM10010921_28830</name>
</gene>
<dbReference type="GO" id="GO:0005737">
    <property type="term" value="C:cytoplasm"/>
    <property type="evidence" value="ECO:0007669"/>
    <property type="project" value="UniProtKB-UniRule"/>
</dbReference>
<feature type="domain" description="Porphobilinogen deaminase C-terminal" evidence="10">
    <location>
        <begin position="229"/>
        <end position="274"/>
    </location>
</feature>
<dbReference type="PANTHER" id="PTHR11557:SF0">
    <property type="entry name" value="PORPHOBILINOGEN DEAMINASE"/>
    <property type="match status" value="1"/>
</dbReference>
<comment type="cofactor">
    <cofactor evidence="1">
        <name>dipyrromethane</name>
        <dbReference type="ChEBI" id="CHEBI:60342"/>
    </cofactor>
</comment>
<name>A0A917IIU6_9MICO</name>
<evidence type="ECO:0000259" key="10">
    <source>
        <dbReference type="Pfam" id="PF03900"/>
    </source>
</evidence>
<dbReference type="PIRSF" id="PIRSF001438">
    <property type="entry name" value="4pyrrol_synth_OHMeBilane_synth"/>
    <property type="match status" value="1"/>
</dbReference>
<sequence>MTLAGPPIRLGTRRSALAMTQSGHVARALEEVSGRPVELVQIVSEGDTNRGSLSQLGGTGVFATRLREALRAGECDLLVHSLKDLPTAPAPGLVIAATPARADARDVVLTRDGTPLERLRPGALIGTGSPRRIAQALRANPDLAVHDLRGNVDSRMQRVIDGELDAIVLAAAGLDRLDTRTPLRLEPRALDEWPTAAGQGALAVETREDAETELRDAIRRLDDARTRIAVTVERSVLSGIEAGCHAPVGVHAHYEGDRLHIRAAVYGAEGERLVEDGAVLLPEQGYIRDGGSGNGADAAGGADQIDRARDIGSGIAHRLLERGAADLVSRELPS</sequence>
<evidence type="ECO:0000256" key="2">
    <source>
        <dbReference type="ARBA" id="ARBA00002869"/>
    </source>
</evidence>
<dbReference type="InterPro" id="IPR036803">
    <property type="entry name" value="Porphobilinogen_deaminase_C_sf"/>
</dbReference>
<dbReference type="InterPro" id="IPR022419">
    <property type="entry name" value="Porphobilin_deaminase_cofac_BS"/>
</dbReference>
<evidence type="ECO:0000256" key="1">
    <source>
        <dbReference type="ARBA" id="ARBA00001916"/>
    </source>
</evidence>
<comment type="caution">
    <text evidence="11">The sequence shown here is derived from an EMBL/GenBank/DDBJ whole genome shotgun (WGS) entry which is preliminary data.</text>
</comment>
<dbReference type="NCBIfam" id="TIGR00212">
    <property type="entry name" value="hemC"/>
    <property type="match status" value="1"/>
</dbReference>
<keyword evidence="6" id="KW-0627">Porphyrin biosynthesis</keyword>
<accession>A0A917IIU6</accession>
<dbReference type="Pfam" id="PF03900">
    <property type="entry name" value="Porphobil_deamC"/>
    <property type="match status" value="1"/>
</dbReference>
<evidence type="ECO:0000313" key="11">
    <source>
        <dbReference type="EMBL" id="GGH50234.1"/>
    </source>
</evidence>
<comment type="similarity">
    <text evidence="3">Belongs to the HMBS family.</text>
</comment>
<dbReference type="GO" id="GO:0006783">
    <property type="term" value="P:heme biosynthetic process"/>
    <property type="evidence" value="ECO:0007669"/>
    <property type="project" value="TreeGrafter"/>
</dbReference>
<dbReference type="PANTHER" id="PTHR11557">
    <property type="entry name" value="PORPHOBILINOGEN DEAMINASE"/>
    <property type="match status" value="1"/>
</dbReference>
<reference evidence="11" key="1">
    <citation type="journal article" date="2014" name="Int. J. Syst. Evol. Microbiol.">
        <title>Complete genome sequence of Corynebacterium casei LMG S-19264T (=DSM 44701T), isolated from a smear-ripened cheese.</title>
        <authorList>
            <consortium name="US DOE Joint Genome Institute (JGI-PGF)"/>
            <person name="Walter F."/>
            <person name="Albersmeier A."/>
            <person name="Kalinowski J."/>
            <person name="Ruckert C."/>
        </authorList>
    </citation>
    <scope>NUCLEOTIDE SEQUENCE</scope>
    <source>
        <strain evidence="11">CGMCC 1.15794</strain>
    </source>
</reference>
<proteinExistence type="inferred from homology"/>